<sequence>MIQTVSPVEFNSNIRRLGNASQDYLNLTMIIEVQKSLEKSIEEFIMTYDPKKFYRGIKNISTKNIGLNINYYA</sequence>
<reference evidence="2" key="1">
    <citation type="submission" date="2017-02" db="EMBL/GenBank/DDBJ databases">
        <authorList>
            <person name="Varghese N."/>
            <person name="Submissions S."/>
        </authorList>
    </citation>
    <scope>NUCLEOTIDE SEQUENCE [LARGE SCALE GENOMIC DNA]</scope>
    <source>
        <strain evidence="2">USBA 833</strain>
    </source>
</reference>
<proteinExistence type="predicted"/>
<dbReference type="Proteomes" id="UP000190105">
    <property type="component" value="Unassembled WGS sequence"/>
</dbReference>
<evidence type="ECO:0000313" key="2">
    <source>
        <dbReference type="Proteomes" id="UP000190105"/>
    </source>
</evidence>
<evidence type="ECO:0000313" key="1">
    <source>
        <dbReference type="EMBL" id="SKA86269.1"/>
    </source>
</evidence>
<gene>
    <name evidence="1" type="ORF">SAMN05443428_10763</name>
</gene>
<dbReference type="RefSeq" id="WP_078696214.1">
    <property type="nucleotide sequence ID" value="NZ_FUYH01000007.1"/>
</dbReference>
<accession>A0A1T4X9V0</accession>
<keyword evidence="2" id="KW-1185">Reference proteome</keyword>
<name>A0A1T4X9V0_9CLOT</name>
<dbReference type="OrthoDB" id="1955276at2"/>
<protein>
    <submittedName>
        <fullName evidence="1">Uncharacterized protein</fullName>
    </submittedName>
</protein>
<organism evidence="1 2">
    <name type="scientific">Caloramator quimbayensis</name>
    <dbReference type="NCBI Taxonomy" id="1147123"/>
    <lineage>
        <taxon>Bacteria</taxon>
        <taxon>Bacillati</taxon>
        <taxon>Bacillota</taxon>
        <taxon>Clostridia</taxon>
        <taxon>Eubacteriales</taxon>
        <taxon>Clostridiaceae</taxon>
        <taxon>Caloramator</taxon>
    </lineage>
</organism>
<dbReference type="AlphaFoldDB" id="A0A1T4X9V0"/>
<dbReference type="EMBL" id="FUYH01000007">
    <property type="protein sequence ID" value="SKA86269.1"/>
    <property type="molecule type" value="Genomic_DNA"/>
</dbReference>